<evidence type="ECO:0000256" key="6">
    <source>
        <dbReference type="ARBA" id="ARBA00023136"/>
    </source>
</evidence>
<dbReference type="GO" id="GO:0005737">
    <property type="term" value="C:cytoplasm"/>
    <property type="evidence" value="ECO:0007669"/>
    <property type="project" value="UniProtKB-SubCell"/>
</dbReference>
<evidence type="ECO:0000256" key="2">
    <source>
        <dbReference type="ARBA" id="ARBA00022490"/>
    </source>
</evidence>
<feature type="binding site" evidence="9">
    <location>
        <begin position="261"/>
        <end position="264"/>
    </location>
    <ligand>
        <name>GTP</name>
        <dbReference type="ChEBI" id="CHEBI:37565"/>
    </ligand>
</feature>
<dbReference type="InterPro" id="IPR036225">
    <property type="entry name" value="SRP/SRP_N"/>
</dbReference>
<name>A0A0M6WJ80_9FIRM</name>
<dbReference type="PROSITE" id="PS00300">
    <property type="entry name" value="SRP54"/>
    <property type="match status" value="1"/>
</dbReference>
<dbReference type="SMART" id="SM00382">
    <property type="entry name" value="AAA"/>
    <property type="match status" value="1"/>
</dbReference>
<dbReference type="CDD" id="cd17874">
    <property type="entry name" value="FtsY"/>
    <property type="match status" value="1"/>
</dbReference>
<dbReference type="GO" id="GO:0051301">
    <property type="term" value="P:cell division"/>
    <property type="evidence" value="ECO:0007669"/>
    <property type="project" value="UniProtKB-KW"/>
</dbReference>
<dbReference type="FunFam" id="1.20.120.140:FF:000002">
    <property type="entry name" value="Signal recognition particle receptor FtsY"/>
    <property type="match status" value="1"/>
</dbReference>
<keyword evidence="2 9" id="KW-0963">Cytoplasm</keyword>
<keyword evidence="4 9" id="KW-0378">Hydrolase</keyword>
<evidence type="ECO:0000256" key="8">
    <source>
        <dbReference type="ARBA" id="ARBA00048027"/>
    </source>
</evidence>
<comment type="subcellular location">
    <subcellularLocation>
        <location evidence="9">Cell membrane</location>
        <topology evidence="9">Peripheral membrane protein</topology>
        <orientation evidence="9">Cytoplasmic side</orientation>
    </subcellularLocation>
    <subcellularLocation>
        <location evidence="9">Cytoplasm</location>
    </subcellularLocation>
</comment>
<dbReference type="PANTHER" id="PTHR43134:SF1">
    <property type="entry name" value="SIGNAL RECOGNITION PARTICLE RECEPTOR SUBUNIT ALPHA"/>
    <property type="match status" value="1"/>
</dbReference>
<comment type="subunit">
    <text evidence="9">Part of the signal recognition particle protein translocation system, which is composed of SRP and FtsY.</text>
</comment>
<dbReference type="GO" id="GO:0006614">
    <property type="term" value="P:SRP-dependent cotranslational protein targeting to membrane"/>
    <property type="evidence" value="ECO:0007669"/>
    <property type="project" value="InterPro"/>
</dbReference>
<dbReference type="Proteomes" id="UP000049472">
    <property type="component" value="Unassembled WGS sequence"/>
</dbReference>
<evidence type="ECO:0000313" key="12">
    <source>
        <dbReference type="Proteomes" id="UP000049472"/>
    </source>
</evidence>
<comment type="function">
    <text evidence="9">Involved in targeting and insertion of nascent membrane proteins into the cytoplasmic membrane. Acts as a receptor for the complex formed by the signal recognition particle (SRP) and the ribosome-nascent chain (RNC).</text>
</comment>
<dbReference type="GO" id="GO:0005047">
    <property type="term" value="F:signal recognition particle binding"/>
    <property type="evidence" value="ECO:0007669"/>
    <property type="project" value="TreeGrafter"/>
</dbReference>
<evidence type="ECO:0000256" key="3">
    <source>
        <dbReference type="ARBA" id="ARBA00022741"/>
    </source>
</evidence>
<comment type="similarity">
    <text evidence="9">Belongs to the GTP-binding SRP family. FtsY subfamily.</text>
</comment>
<keyword evidence="12" id="KW-1185">Reference proteome</keyword>
<dbReference type="InterPro" id="IPR000897">
    <property type="entry name" value="SRP54_GTPase_dom"/>
</dbReference>
<keyword evidence="5 9" id="KW-0342">GTP-binding</keyword>
<dbReference type="EMBL" id="CVRQ01000014">
    <property type="protein sequence ID" value="CRL35592.1"/>
    <property type="molecule type" value="Genomic_DNA"/>
</dbReference>
<dbReference type="PANTHER" id="PTHR43134">
    <property type="entry name" value="SIGNAL RECOGNITION PARTICLE RECEPTOR SUBUNIT ALPHA"/>
    <property type="match status" value="1"/>
</dbReference>
<evidence type="ECO:0000256" key="9">
    <source>
        <dbReference type="HAMAP-Rule" id="MF_00920"/>
    </source>
</evidence>
<dbReference type="HAMAP" id="MF_00920">
    <property type="entry name" value="FtsY"/>
    <property type="match status" value="1"/>
</dbReference>
<reference evidence="12" key="1">
    <citation type="submission" date="2015-05" db="EMBL/GenBank/DDBJ databases">
        <authorList>
            <consortium name="Pathogen Informatics"/>
        </authorList>
    </citation>
    <scope>NUCLEOTIDE SEQUENCE [LARGE SCALE GENOMIC DNA]</scope>
    <source>
        <strain evidence="12">T1-815</strain>
    </source>
</reference>
<feature type="binding site" evidence="9">
    <location>
        <begin position="115"/>
        <end position="122"/>
    </location>
    <ligand>
        <name>GTP</name>
        <dbReference type="ChEBI" id="CHEBI:37565"/>
    </ligand>
</feature>
<evidence type="ECO:0000256" key="5">
    <source>
        <dbReference type="ARBA" id="ARBA00023134"/>
    </source>
</evidence>
<dbReference type="Gene3D" id="1.20.120.140">
    <property type="entry name" value="Signal recognition particle SRP54, nucleotide-binding domain"/>
    <property type="match status" value="1"/>
</dbReference>
<sequence length="313" mass="34142">MEEKEKKPGFFKRLVSGLTKTRDNIVSGIDSLFSGFSHIDDDFYEELEEILIMGDLGVRATESIIEDLQRKVREQHIKEPAECKELLIESIKEQMKVEETAYRFENEKSVVLVIGVNGVGKTTTVGKLAGKLKEQGKKVVIAGADTFRAAAGDQLKEWANRAGVDMIGGAEGADPGAVVYDAVAASKARNADVLLVDTAGRLHNKKNLMNELGKINKILESEYPDAYRETLVVLDATTGQNALVQAREFSEVAKISGIVLTKMDGTAKGGIAVAIQSELSVPVKYIGVGETIDDLQKFDSDEFVNALFDIKTE</sequence>
<accession>A0A0M6WJ80</accession>
<dbReference type="InterPro" id="IPR027417">
    <property type="entry name" value="P-loop_NTPase"/>
</dbReference>
<dbReference type="InterPro" id="IPR003593">
    <property type="entry name" value="AAA+_ATPase"/>
</dbReference>
<evidence type="ECO:0000259" key="10">
    <source>
        <dbReference type="PROSITE" id="PS00300"/>
    </source>
</evidence>
<keyword evidence="3 9" id="KW-0547">Nucleotide-binding</keyword>
<organism evidence="11 12">
    <name type="scientific">Agathobacter rectalis</name>
    <dbReference type="NCBI Taxonomy" id="39491"/>
    <lineage>
        <taxon>Bacteria</taxon>
        <taxon>Bacillati</taxon>
        <taxon>Bacillota</taxon>
        <taxon>Clostridia</taxon>
        <taxon>Lachnospirales</taxon>
        <taxon>Lachnospiraceae</taxon>
        <taxon>Agathobacter</taxon>
    </lineage>
</organism>
<dbReference type="InterPro" id="IPR013822">
    <property type="entry name" value="Signal_recog_particl_SRP54_hlx"/>
</dbReference>
<evidence type="ECO:0000256" key="7">
    <source>
        <dbReference type="ARBA" id="ARBA00023170"/>
    </source>
</evidence>
<proteinExistence type="inferred from homology"/>
<protein>
    <recommendedName>
        <fullName evidence="9">Signal recognition particle receptor FtsY</fullName>
        <shortName evidence="9">SRP receptor</shortName>
        <ecNumber evidence="9">3.6.5.4</ecNumber>
    </recommendedName>
</protein>
<dbReference type="NCBIfam" id="TIGR00064">
    <property type="entry name" value="ftsY"/>
    <property type="match status" value="1"/>
</dbReference>
<dbReference type="SUPFAM" id="SSF47364">
    <property type="entry name" value="Domain of the SRP/SRP receptor G-proteins"/>
    <property type="match status" value="1"/>
</dbReference>
<dbReference type="SMART" id="SM00963">
    <property type="entry name" value="SRP54_N"/>
    <property type="match status" value="1"/>
</dbReference>
<dbReference type="Pfam" id="PF02881">
    <property type="entry name" value="SRP54_N"/>
    <property type="match status" value="1"/>
</dbReference>
<dbReference type="Pfam" id="PF00448">
    <property type="entry name" value="SRP54"/>
    <property type="match status" value="1"/>
</dbReference>
<dbReference type="InterPro" id="IPR042101">
    <property type="entry name" value="SRP54_N_sf"/>
</dbReference>
<dbReference type="SUPFAM" id="SSF52540">
    <property type="entry name" value="P-loop containing nucleoside triphosphate hydrolases"/>
    <property type="match status" value="1"/>
</dbReference>
<dbReference type="GO" id="GO:0005525">
    <property type="term" value="F:GTP binding"/>
    <property type="evidence" value="ECO:0007669"/>
    <property type="project" value="UniProtKB-UniRule"/>
</dbReference>
<dbReference type="EC" id="3.6.5.4" evidence="9"/>
<dbReference type="InterPro" id="IPR004390">
    <property type="entry name" value="SR_rcpt_FtsY"/>
</dbReference>
<keyword evidence="11" id="KW-0131">Cell cycle</keyword>
<feature type="binding site" evidence="9">
    <location>
        <begin position="197"/>
        <end position="201"/>
    </location>
    <ligand>
        <name>GTP</name>
        <dbReference type="ChEBI" id="CHEBI:37565"/>
    </ligand>
</feature>
<keyword evidence="1 9" id="KW-1003">Cell membrane</keyword>
<dbReference type="FunFam" id="3.40.50.300:FF:000053">
    <property type="entry name" value="Signal recognition particle receptor FtsY"/>
    <property type="match status" value="1"/>
</dbReference>
<keyword evidence="6 9" id="KW-0472">Membrane</keyword>
<dbReference type="RefSeq" id="WP_055061463.1">
    <property type="nucleotide sequence ID" value="NZ_CVRQ01000014.1"/>
</dbReference>
<evidence type="ECO:0000313" key="11">
    <source>
        <dbReference type="EMBL" id="CRL35592.1"/>
    </source>
</evidence>
<dbReference type="AlphaFoldDB" id="A0A0M6WJ80"/>
<keyword evidence="7 9" id="KW-0675">Receptor</keyword>
<comment type="catalytic activity">
    <reaction evidence="8 9">
        <text>GTP + H2O = GDP + phosphate + H(+)</text>
        <dbReference type="Rhea" id="RHEA:19669"/>
        <dbReference type="ChEBI" id="CHEBI:15377"/>
        <dbReference type="ChEBI" id="CHEBI:15378"/>
        <dbReference type="ChEBI" id="CHEBI:37565"/>
        <dbReference type="ChEBI" id="CHEBI:43474"/>
        <dbReference type="ChEBI" id="CHEBI:58189"/>
        <dbReference type="EC" id="3.6.5.4"/>
    </reaction>
</comment>
<keyword evidence="11" id="KW-0132">Cell division</keyword>
<feature type="domain" description="SRP54-type proteins GTP-binding" evidence="10">
    <location>
        <begin position="282"/>
        <end position="295"/>
    </location>
</feature>
<dbReference type="GO" id="GO:0005886">
    <property type="term" value="C:plasma membrane"/>
    <property type="evidence" value="ECO:0007669"/>
    <property type="project" value="UniProtKB-SubCell"/>
</dbReference>
<dbReference type="GO" id="GO:0003924">
    <property type="term" value="F:GTPase activity"/>
    <property type="evidence" value="ECO:0007669"/>
    <property type="project" value="UniProtKB-UniRule"/>
</dbReference>
<dbReference type="Gene3D" id="3.40.50.300">
    <property type="entry name" value="P-loop containing nucleotide triphosphate hydrolases"/>
    <property type="match status" value="1"/>
</dbReference>
<dbReference type="SMART" id="SM00962">
    <property type="entry name" value="SRP54"/>
    <property type="match status" value="1"/>
</dbReference>
<evidence type="ECO:0000256" key="4">
    <source>
        <dbReference type="ARBA" id="ARBA00022801"/>
    </source>
</evidence>
<gene>
    <name evidence="9" type="primary">ftsY</name>
    <name evidence="11" type="ORF">T1815_11411</name>
</gene>
<evidence type="ECO:0000256" key="1">
    <source>
        <dbReference type="ARBA" id="ARBA00022475"/>
    </source>
</evidence>